<keyword evidence="6" id="KW-0813">Transport</keyword>
<evidence type="ECO:0000313" key="9">
    <source>
        <dbReference type="Proteomes" id="UP000189683"/>
    </source>
</evidence>
<evidence type="ECO:0000256" key="3">
    <source>
        <dbReference type="ARBA" id="ARBA00022692"/>
    </source>
</evidence>
<gene>
    <name evidence="6 8" type="primary">nhaA</name>
    <name evidence="7" type="ORF">B0W47_00110</name>
    <name evidence="8" type="ORF">CDI09_03680</name>
</gene>
<dbReference type="KEGG" id="kna:B0W47_00110"/>
<keyword evidence="4 6" id="KW-1133">Transmembrane helix</keyword>
<feature type="transmembrane region" description="Helical" evidence="6">
    <location>
        <begin position="66"/>
        <end position="84"/>
    </location>
</feature>
<comment type="similarity">
    <text evidence="6">Belongs to the NhaA Na(+)/H(+) (TC 2.A.33) antiporter family.</text>
</comment>
<accession>A0A9N7GYS7</accession>
<dbReference type="EMBL" id="CP019875">
    <property type="protein sequence ID" value="AQU86114.1"/>
    <property type="molecule type" value="Genomic_DNA"/>
</dbReference>
<dbReference type="GO" id="GO:0015385">
    <property type="term" value="F:sodium:proton antiporter activity"/>
    <property type="evidence" value="ECO:0007669"/>
    <property type="project" value="UniProtKB-UniRule"/>
</dbReference>
<comment type="caution">
    <text evidence="6">Lacks conserved residue(s) required for the propagation of feature annotation.</text>
</comment>
<feature type="transmembrane region" description="Helical" evidence="6">
    <location>
        <begin position="133"/>
        <end position="152"/>
    </location>
</feature>
<evidence type="ECO:0000256" key="1">
    <source>
        <dbReference type="ARBA" id="ARBA00004429"/>
    </source>
</evidence>
<comment type="function">
    <text evidence="6">Na(+)/H(+) antiporter that extrudes sodium in exchange for external protons.</text>
</comment>
<dbReference type="InterPro" id="IPR004670">
    <property type="entry name" value="NhaA"/>
</dbReference>
<feature type="transmembrane region" description="Helical" evidence="6">
    <location>
        <begin position="288"/>
        <end position="309"/>
    </location>
</feature>
<dbReference type="GO" id="GO:0005886">
    <property type="term" value="C:plasma membrane"/>
    <property type="evidence" value="ECO:0007669"/>
    <property type="project" value="UniProtKB-SubCell"/>
</dbReference>
<feature type="transmembrane region" description="Helical" evidence="6">
    <location>
        <begin position="105"/>
        <end position="127"/>
    </location>
</feature>
<evidence type="ECO:0000313" key="8">
    <source>
        <dbReference type="EMBL" id="PYD67328.1"/>
    </source>
</evidence>
<dbReference type="EMBL" id="NIRT01000004">
    <property type="protein sequence ID" value="PYD67328.1"/>
    <property type="molecule type" value="Genomic_DNA"/>
</dbReference>
<dbReference type="Gene3D" id="1.20.1530.10">
    <property type="entry name" value="Na+/H+ antiporter like domain"/>
    <property type="match status" value="1"/>
</dbReference>
<comment type="catalytic activity">
    <reaction evidence="6">
        <text>Na(+)(in) + 2 H(+)(out) = Na(+)(out) + 2 H(+)(in)</text>
        <dbReference type="Rhea" id="RHEA:29251"/>
        <dbReference type="ChEBI" id="CHEBI:15378"/>
        <dbReference type="ChEBI" id="CHEBI:29101"/>
    </reaction>
</comment>
<evidence type="ECO:0000256" key="2">
    <source>
        <dbReference type="ARBA" id="ARBA00022475"/>
    </source>
</evidence>
<dbReference type="PANTHER" id="PTHR30341">
    <property type="entry name" value="SODIUM ION/PROTON ANTIPORTER NHAA-RELATED"/>
    <property type="match status" value="1"/>
</dbReference>
<evidence type="ECO:0000256" key="5">
    <source>
        <dbReference type="ARBA" id="ARBA00023136"/>
    </source>
</evidence>
<sequence length="389" mass="39901">MTVPTAFLLPRLRAFWRSPSGGACVLLLASVLGFGLANSPWAGAYGAVAQWPLGVSILGAQGPRTLTAWVSDGLMALFFMTIILEIRQEISDGHLSSSRKVALPLIGALGGMVVPALAYILITRGAADAAQGWAIPIATDAAFTLPIILLLGARVAPAARVWLMALAVFDDLLGIVVIAVFYGSAPCWPALAGASMVLVGLIAARRCGVGYTGVYGLGGVLLWGLCVRAGVQPTLAGVAIGACLPAPLVRPGLNAVVTWVVLPLFGFLNVGVSLAGAHMGLLLAPVPLGVMLGLVVGKPVGVFGASVLARRLGVASLPEATSLYMLFGLSLLCGIGFTISLFIVGLAFTDPALVETAKLGIFAGSLIAALSGWLWLRFAGRSRQRAEGG</sequence>
<dbReference type="AlphaFoldDB" id="A0A9N7GYS7"/>
<keyword evidence="6" id="KW-0406">Ion transport</keyword>
<dbReference type="Pfam" id="PF06965">
    <property type="entry name" value="Na_H_antiport_1"/>
    <property type="match status" value="1"/>
</dbReference>
<dbReference type="RefSeq" id="WP_078523559.1">
    <property type="nucleotide sequence ID" value="NZ_CP019875.1"/>
</dbReference>
<reference evidence="9" key="1">
    <citation type="submission" date="2017-02" db="EMBL/GenBank/DDBJ databases">
        <title>zhang.</title>
        <authorList>
            <person name="Zhang H."/>
        </authorList>
    </citation>
    <scope>NUCLEOTIDE SEQUENCE [LARGE SCALE GENOMIC DNA]</scope>
    <source>
        <strain evidence="9">RZS01</strain>
    </source>
</reference>
<evidence type="ECO:0000313" key="10">
    <source>
        <dbReference type="Proteomes" id="UP000247512"/>
    </source>
</evidence>
<feature type="transmembrane region" description="Helical" evidence="6">
    <location>
        <begin position="256"/>
        <end position="276"/>
    </location>
</feature>
<dbReference type="GO" id="GO:0006885">
    <property type="term" value="P:regulation of pH"/>
    <property type="evidence" value="ECO:0007669"/>
    <property type="project" value="UniProtKB-UniRule"/>
</dbReference>
<keyword evidence="2 6" id="KW-1003">Cell membrane</keyword>
<comment type="subcellular location">
    <subcellularLocation>
        <location evidence="1">Cell inner membrane</location>
        <topology evidence="1">Multi-pass membrane protein</topology>
    </subcellularLocation>
    <subcellularLocation>
        <location evidence="6">Cell membrane</location>
        <topology evidence="6">Multi-pass membrane protein</topology>
    </subcellularLocation>
</comment>
<reference evidence="8 10" key="3">
    <citation type="submission" date="2017-06" db="EMBL/GenBank/DDBJ databases">
        <title>A draft genome sequence of Komagataeibacter nataicola LMG 1536.</title>
        <authorList>
            <person name="Skraban J."/>
            <person name="Cleenwerck I."/>
            <person name="Vandamme P."/>
            <person name="Trcek J."/>
        </authorList>
    </citation>
    <scope>NUCLEOTIDE SEQUENCE [LARGE SCALE GENOMIC DNA]</scope>
    <source>
        <strain evidence="8 10">LMG 1536</strain>
    </source>
</reference>
<reference evidence="7" key="2">
    <citation type="submission" date="2017-02" db="EMBL/GenBank/DDBJ databases">
        <authorList>
            <person name="Zhang H."/>
        </authorList>
    </citation>
    <scope>NUCLEOTIDE SEQUENCE</scope>
    <source>
        <strain evidence="7">RZS01</strain>
    </source>
</reference>
<feature type="transmembrane region" description="Helical" evidence="6">
    <location>
        <begin position="359"/>
        <end position="376"/>
    </location>
</feature>
<dbReference type="PANTHER" id="PTHR30341:SF0">
    <property type="entry name" value="NA(+)_H(+) ANTIPORTER NHAA"/>
    <property type="match status" value="1"/>
</dbReference>
<name>A0A9N7GYS7_9PROT</name>
<keyword evidence="6" id="KW-0915">Sodium</keyword>
<keyword evidence="6" id="KW-0050">Antiport</keyword>
<dbReference type="NCBIfam" id="TIGR00773">
    <property type="entry name" value="NhaA"/>
    <property type="match status" value="1"/>
</dbReference>
<organism evidence="7 9">
    <name type="scientific">Komagataeibacter nataicola</name>
    <dbReference type="NCBI Taxonomy" id="265960"/>
    <lineage>
        <taxon>Bacteria</taxon>
        <taxon>Pseudomonadati</taxon>
        <taxon>Pseudomonadota</taxon>
        <taxon>Alphaproteobacteria</taxon>
        <taxon>Acetobacterales</taxon>
        <taxon>Acetobacteraceae</taxon>
        <taxon>Komagataeibacter</taxon>
    </lineage>
</organism>
<dbReference type="OrthoDB" id="9808135at2"/>
<feature type="transmembrane region" description="Helical" evidence="6">
    <location>
        <begin position="209"/>
        <end position="225"/>
    </location>
</feature>
<evidence type="ECO:0000313" key="7">
    <source>
        <dbReference type="EMBL" id="AQU86114.1"/>
    </source>
</evidence>
<evidence type="ECO:0000256" key="6">
    <source>
        <dbReference type="HAMAP-Rule" id="MF_01844"/>
    </source>
</evidence>
<dbReference type="Proteomes" id="UP000247512">
    <property type="component" value="Unassembled WGS sequence"/>
</dbReference>
<proteinExistence type="inferred from homology"/>
<protein>
    <recommendedName>
        <fullName evidence="6">Na(+)/H(+) antiporter NhaA</fullName>
    </recommendedName>
    <alternativeName>
        <fullName evidence="6">Sodium/proton antiporter NhaA</fullName>
    </alternativeName>
</protein>
<keyword evidence="6" id="KW-0739">Sodium transport</keyword>
<evidence type="ECO:0000256" key="4">
    <source>
        <dbReference type="ARBA" id="ARBA00022989"/>
    </source>
</evidence>
<dbReference type="HAMAP" id="MF_01844">
    <property type="entry name" value="NhaA"/>
    <property type="match status" value="1"/>
</dbReference>
<feature type="transmembrane region" description="Helical" evidence="6">
    <location>
        <begin position="321"/>
        <end position="347"/>
    </location>
</feature>
<keyword evidence="3 6" id="KW-0812">Transmembrane</keyword>
<keyword evidence="10" id="KW-1185">Reference proteome</keyword>
<dbReference type="InterPro" id="IPR023171">
    <property type="entry name" value="Na/H_antiporter_dom_sf"/>
</dbReference>
<dbReference type="Proteomes" id="UP000189683">
    <property type="component" value="Chromosome"/>
</dbReference>
<keyword evidence="5 6" id="KW-0472">Membrane</keyword>